<dbReference type="PANTHER" id="PTHR30582">
    <property type="entry name" value="L,D-TRANSPEPTIDASE"/>
    <property type="match status" value="1"/>
</dbReference>
<accession>A3V9Y2</accession>
<dbReference type="EMBL" id="AAMT01000001">
    <property type="protein sequence ID" value="EAQ14723.1"/>
    <property type="molecule type" value="Genomic_DNA"/>
</dbReference>
<dbReference type="GO" id="GO:0071555">
    <property type="term" value="P:cell wall organization"/>
    <property type="evidence" value="ECO:0007669"/>
    <property type="project" value="UniProtKB-UniRule"/>
</dbReference>
<dbReference type="InterPro" id="IPR038063">
    <property type="entry name" value="Transpep_catalytic_dom"/>
</dbReference>
<evidence type="ECO:0000259" key="8">
    <source>
        <dbReference type="PROSITE" id="PS52029"/>
    </source>
</evidence>
<dbReference type="UniPathway" id="UPA00219"/>
<dbReference type="HOGENOM" id="CLU_096102_1_0_5"/>
<evidence type="ECO:0000313" key="9">
    <source>
        <dbReference type="EMBL" id="EAQ14723.1"/>
    </source>
</evidence>
<dbReference type="Gene3D" id="2.40.440.10">
    <property type="entry name" value="L,D-transpeptidase catalytic domain-like"/>
    <property type="match status" value="1"/>
</dbReference>
<dbReference type="PROSITE" id="PS52029">
    <property type="entry name" value="LD_TPASE"/>
    <property type="match status" value="1"/>
</dbReference>
<evidence type="ECO:0000256" key="7">
    <source>
        <dbReference type="PROSITE-ProRule" id="PRU01373"/>
    </source>
</evidence>
<keyword evidence="6 7" id="KW-0961">Cell wall biogenesis/degradation</keyword>
<dbReference type="GO" id="GO:0071972">
    <property type="term" value="F:peptidoglycan L,D-transpeptidase activity"/>
    <property type="evidence" value="ECO:0007669"/>
    <property type="project" value="TreeGrafter"/>
</dbReference>
<feature type="active site" description="Proton donor/acceptor" evidence="7">
    <location>
        <position position="105"/>
    </location>
</feature>
<comment type="similarity">
    <text evidence="2">Belongs to the YkuD family.</text>
</comment>
<keyword evidence="10" id="KW-1185">Reference proteome</keyword>
<dbReference type="Pfam" id="PF03734">
    <property type="entry name" value="YkuD"/>
    <property type="match status" value="1"/>
</dbReference>
<dbReference type="InterPro" id="IPR050979">
    <property type="entry name" value="LD-transpeptidase"/>
</dbReference>
<keyword evidence="3" id="KW-0808">Transferase</keyword>
<dbReference type="CDD" id="cd16913">
    <property type="entry name" value="YkuD_like"/>
    <property type="match status" value="1"/>
</dbReference>
<evidence type="ECO:0000256" key="5">
    <source>
        <dbReference type="ARBA" id="ARBA00022984"/>
    </source>
</evidence>
<comment type="pathway">
    <text evidence="1 7">Cell wall biogenesis; peptidoglycan biosynthesis.</text>
</comment>
<gene>
    <name evidence="9" type="ORF">RB2654_19108</name>
</gene>
<name>A3V9Y2_9RHOB</name>
<evidence type="ECO:0000256" key="1">
    <source>
        <dbReference type="ARBA" id="ARBA00004752"/>
    </source>
</evidence>
<comment type="caution">
    <text evidence="9">The sequence shown here is derived from an EMBL/GenBank/DDBJ whole genome shotgun (WGS) entry which is preliminary data.</text>
</comment>
<reference evidence="9 10" key="1">
    <citation type="journal article" date="2010" name="J. Bacteriol.">
        <title>Genome sequences of Pelagibaca bermudensis HTCC2601T and Maritimibacter alkaliphilus HTCC2654T, the type strains of two marine Roseobacter genera.</title>
        <authorList>
            <person name="Thrash J.C."/>
            <person name="Cho J.C."/>
            <person name="Ferriera S."/>
            <person name="Johnson J."/>
            <person name="Vergin K.L."/>
            <person name="Giovannoni S.J."/>
        </authorList>
    </citation>
    <scope>NUCLEOTIDE SEQUENCE [LARGE SCALE GENOMIC DNA]</scope>
    <source>
        <strain evidence="9 10">HTCC2654</strain>
    </source>
</reference>
<protein>
    <recommendedName>
        <fullName evidence="8">L,D-TPase catalytic domain-containing protein</fullName>
    </recommendedName>
</protein>
<dbReference type="GO" id="GO:0008360">
    <property type="term" value="P:regulation of cell shape"/>
    <property type="evidence" value="ECO:0007669"/>
    <property type="project" value="UniProtKB-UniRule"/>
</dbReference>
<dbReference type="InterPro" id="IPR005490">
    <property type="entry name" value="LD_TPept_cat_dom"/>
</dbReference>
<evidence type="ECO:0000313" key="10">
    <source>
        <dbReference type="Proteomes" id="UP000002931"/>
    </source>
</evidence>
<dbReference type="GO" id="GO:0016740">
    <property type="term" value="F:transferase activity"/>
    <property type="evidence" value="ECO:0007669"/>
    <property type="project" value="UniProtKB-KW"/>
</dbReference>
<sequence length="150" mass="16406">MLAPILAATIFSTTTAPASAEEVFSSSNRAKQRIVVRVDVSEQRMTVIQGGQRLYDWDVSTARVGKYTPRGTFQPQFFSPNHRSSKYGGAPMPWSVFYDGDYAIHGTDAISRLGAPASAGCVRLHPDNAKLLYAMIFEAGKAETFIVVQD</sequence>
<feature type="domain" description="L,D-TPase catalytic" evidence="8">
    <location>
        <begin position="34"/>
        <end position="149"/>
    </location>
</feature>
<organism evidence="9 10">
    <name type="scientific">Maritimibacter alkaliphilus HTCC2654</name>
    <dbReference type="NCBI Taxonomy" id="314271"/>
    <lineage>
        <taxon>Bacteria</taxon>
        <taxon>Pseudomonadati</taxon>
        <taxon>Pseudomonadota</taxon>
        <taxon>Alphaproteobacteria</taxon>
        <taxon>Rhodobacterales</taxon>
        <taxon>Roseobacteraceae</taxon>
        <taxon>Maritimibacter</taxon>
    </lineage>
</organism>
<dbReference type="GO" id="GO:0005576">
    <property type="term" value="C:extracellular region"/>
    <property type="evidence" value="ECO:0007669"/>
    <property type="project" value="TreeGrafter"/>
</dbReference>
<dbReference type="RefSeq" id="WP_008334538.1">
    <property type="nucleotide sequence ID" value="NZ_CH902578.1"/>
</dbReference>
<dbReference type="Proteomes" id="UP000002931">
    <property type="component" value="Unassembled WGS sequence"/>
</dbReference>
<dbReference type="PANTHER" id="PTHR30582:SF2">
    <property type="entry name" value="L,D-TRANSPEPTIDASE YCIB-RELATED"/>
    <property type="match status" value="1"/>
</dbReference>
<dbReference type="SUPFAM" id="SSF141523">
    <property type="entry name" value="L,D-transpeptidase catalytic domain-like"/>
    <property type="match status" value="1"/>
</dbReference>
<evidence type="ECO:0000256" key="2">
    <source>
        <dbReference type="ARBA" id="ARBA00005992"/>
    </source>
</evidence>
<dbReference type="STRING" id="314271.RB2654_19108"/>
<keyword evidence="4 7" id="KW-0133">Cell shape</keyword>
<dbReference type="AlphaFoldDB" id="A3V9Y2"/>
<proteinExistence type="inferred from homology"/>
<keyword evidence="5 7" id="KW-0573">Peptidoglycan synthesis</keyword>
<evidence type="ECO:0000256" key="4">
    <source>
        <dbReference type="ARBA" id="ARBA00022960"/>
    </source>
</evidence>
<evidence type="ECO:0000256" key="3">
    <source>
        <dbReference type="ARBA" id="ARBA00022679"/>
    </source>
</evidence>
<dbReference type="eggNOG" id="COG1376">
    <property type="taxonomic scope" value="Bacteria"/>
</dbReference>
<evidence type="ECO:0000256" key="6">
    <source>
        <dbReference type="ARBA" id="ARBA00023316"/>
    </source>
</evidence>
<feature type="active site" description="Nucleophile" evidence="7">
    <location>
        <position position="121"/>
    </location>
</feature>
<dbReference type="GO" id="GO:0018104">
    <property type="term" value="P:peptidoglycan-protein cross-linking"/>
    <property type="evidence" value="ECO:0007669"/>
    <property type="project" value="TreeGrafter"/>
</dbReference>